<evidence type="ECO:0000313" key="1">
    <source>
        <dbReference type="EMBL" id="CNF16885.1"/>
    </source>
</evidence>
<dbReference type="Proteomes" id="UP000038750">
    <property type="component" value="Unassembled WGS sequence"/>
</dbReference>
<reference evidence="1 2" key="1">
    <citation type="submission" date="2015-03" db="EMBL/GenBank/DDBJ databases">
        <authorList>
            <person name="Murphy D."/>
        </authorList>
    </citation>
    <scope>NUCLEOTIDE SEQUENCE [LARGE SCALE GENOMIC DNA]</scope>
    <source>
        <strain evidence="1 2">BR165/97</strain>
    </source>
</reference>
<dbReference type="AlphaFoldDB" id="A0A0T9LRB5"/>
<dbReference type="Gene3D" id="2.60.40.1090">
    <property type="entry name" value="Fimbrial-type adhesion domain"/>
    <property type="match status" value="1"/>
</dbReference>
<protein>
    <submittedName>
        <fullName evidence="1">Uncharacterized protein</fullName>
    </submittedName>
</protein>
<proteinExistence type="predicted"/>
<dbReference type="GO" id="GO:0007155">
    <property type="term" value="P:cell adhesion"/>
    <property type="evidence" value="ECO:0007669"/>
    <property type="project" value="InterPro"/>
</dbReference>
<dbReference type="STRING" id="631.CH53_3666"/>
<accession>A0A0T9LRB5</accession>
<gene>
    <name evidence="1" type="ORF">ERS008530_00572</name>
</gene>
<evidence type="ECO:0000313" key="2">
    <source>
        <dbReference type="Proteomes" id="UP000038750"/>
    </source>
</evidence>
<dbReference type="GO" id="GO:0009289">
    <property type="term" value="C:pilus"/>
    <property type="evidence" value="ECO:0007669"/>
    <property type="project" value="InterPro"/>
</dbReference>
<organism evidence="1 2">
    <name type="scientific">Yersinia intermedia</name>
    <dbReference type="NCBI Taxonomy" id="631"/>
    <lineage>
        <taxon>Bacteria</taxon>
        <taxon>Pseudomonadati</taxon>
        <taxon>Pseudomonadota</taxon>
        <taxon>Gammaproteobacteria</taxon>
        <taxon>Enterobacterales</taxon>
        <taxon>Yersiniaceae</taxon>
        <taxon>Yersinia</taxon>
    </lineage>
</organism>
<dbReference type="InterPro" id="IPR036937">
    <property type="entry name" value="Adhesion_dom_fimbrial_sf"/>
</dbReference>
<sequence>MTIFSSLKMPIFLHIFITFWLVFASNCQASYMLGFISSSVSNGVVVFKYAASTTLPVLCMGDGSPTNPGGSWDIGYPGYGYPGPNSYAQCTWNGWQYSSQWLMDIVELRVPLGLVRENVCPTVRYLDYGILNEYNLACQTPPIVQPLSCNFGSTSSFIIAHGDVSITDIKNNANNAIKTITGNIVCTGSGSGTVNLSVPNTGFLSLATDSGGTLRTMLALNGTLGSNQVNVTTGTTNFEIRSILNIVNNYTSSGAVSGSTTLTLSLP</sequence>
<name>A0A0T9LRB5_YERIN</name>
<dbReference type="EMBL" id="CPZJ01000002">
    <property type="protein sequence ID" value="CNF16885.1"/>
    <property type="molecule type" value="Genomic_DNA"/>
</dbReference>